<organism evidence="2">
    <name type="scientific">Drosophila melanogaster</name>
    <name type="common">Fruit fly</name>
    <dbReference type="NCBI Taxonomy" id="7227"/>
    <lineage>
        <taxon>Eukaryota</taxon>
        <taxon>Metazoa</taxon>
        <taxon>Ecdysozoa</taxon>
        <taxon>Arthropoda</taxon>
        <taxon>Hexapoda</taxon>
        <taxon>Insecta</taxon>
        <taxon>Pterygota</taxon>
        <taxon>Neoptera</taxon>
        <taxon>Endopterygota</taxon>
        <taxon>Diptera</taxon>
        <taxon>Brachycera</taxon>
        <taxon>Muscomorpha</taxon>
        <taxon>Ephydroidea</taxon>
        <taxon>Drosophilidae</taxon>
        <taxon>Drosophila</taxon>
        <taxon>Sophophora</taxon>
    </lineage>
</organism>
<name>Q8MRW4_DROME</name>
<feature type="region of interest" description="Disordered" evidence="1">
    <location>
        <begin position="59"/>
        <end position="89"/>
    </location>
</feature>
<dbReference type="EMBL" id="AY119231">
    <property type="protein sequence ID" value="AAM51091.1"/>
    <property type="molecule type" value="mRNA"/>
</dbReference>
<reference evidence="2" key="1">
    <citation type="submission" date="2002-06" db="EMBL/GenBank/DDBJ databases">
        <authorList>
            <person name="Stapleton M."/>
            <person name="Brokstein P."/>
            <person name="Hong L."/>
            <person name="Agbayani A."/>
            <person name="Carlson J."/>
            <person name="Champe M."/>
            <person name="Chavez C."/>
            <person name="Dorsett V."/>
            <person name="Dresnek D."/>
            <person name="Farfan D."/>
            <person name="Frise E."/>
            <person name="George R."/>
            <person name="Gonzalez M."/>
            <person name="Guarin H."/>
            <person name="Kronmiller B."/>
            <person name="Li P."/>
            <person name="Liao G."/>
            <person name="Miranda A."/>
            <person name="Mungall C.J."/>
            <person name="Nunoo J."/>
            <person name="Pacleb J."/>
            <person name="Paragas V."/>
            <person name="Park S."/>
            <person name="Patel S."/>
            <person name="Phouanenavong S."/>
            <person name="Wan K."/>
            <person name="Yu C."/>
            <person name="Lewis S.E."/>
            <person name="Rubin G.M."/>
            <person name="Celniker S."/>
        </authorList>
    </citation>
    <scope>NUCLEOTIDE SEQUENCE</scope>
</reference>
<accession>Q8MRW4</accession>
<protein>
    <submittedName>
        <fullName evidence="2">SD17750p</fullName>
    </submittedName>
</protein>
<dbReference type="AlphaFoldDB" id="Q8MRW4"/>
<evidence type="ECO:0000313" key="2">
    <source>
        <dbReference type="EMBL" id="AAM51091.1"/>
    </source>
</evidence>
<evidence type="ECO:0000256" key="1">
    <source>
        <dbReference type="SAM" id="MobiDB-lite"/>
    </source>
</evidence>
<feature type="compositionally biased region" description="Polar residues" evidence="1">
    <location>
        <begin position="65"/>
        <end position="76"/>
    </location>
</feature>
<sequence>MCAFATHLLKCGRHGFQVVNPPRASALHLIRALPALLKGPRRRELGRWFLRRQPAPESLAAAAEDQSSTTSSIRVRSNQHPKPNPKLRLSVNLRLESDGGSKETWLGKCLE</sequence>
<proteinExistence type="evidence at transcript level"/>